<organism evidence="1 2">
    <name type="scientific">Pedococcus cremeus</name>
    <dbReference type="NCBI Taxonomy" id="587636"/>
    <lineage>
        <taxon>Bacteria</taxon>
        <taxon>Bacillati</taxon>
        <taxon>Actinomycetota</taxon>
        <taxon>Actinomycetes</taxon>
        <taxon>Micrococcales</taxon>
        <taxon>Intrasporangiaceae</taxon>
        <taxon>Pedococcus</taxon>
    </lineage>
</organism>
<sequence length="55" mass="6486">MNNTWSISDLLNELDRFEREARAAGLKEASVQTYVDRSRRFVRWLAGDFQFQGPH</sequence>
<evidence type="ECO:0000313" key="1">
    <source>
        <dbReference type="EMBL" id="SES42363.1"/>
    </source>
</evidence>
<protein>
    <recommendedName>
        <fullName evidence="3">Integrase</fullName>
    </recommendedName>
</protein>
<evidence type="ECO:0000313" key="2">
    <source>
        <dbReference type="Proteomes" id="UP000199019"/>
    </source>
</evidence>
<proteinExistence type="predicted"/>
<dbReference type="RefSeq" id="WP_177180400.1">
    <property type="nucleotide sequence ID" value="NZ_FOHB01000007.1"/>
</dbReference>
<keyword evidence="2" id="KW-1185">Reference proteome</keyword>
<dbReference type="AlphaFoldDB" id="A0A1H9X9M8"/>
<accession>A0A1H9X9M8</accession>
<dbReference type="EMBL" id="FOHB01000007">
    <property type="protein sequence ID" value="SES42363.1"/>
    <property type="molecule type" value="Genomic_DNA"/>
</dbReference>
<reference evidence="2" key="1">
    <citation type="submission" date="2016-10" db="EMBL/GenBank/DDBJ databases">
        <authorList>
            <person name="Varghese N."/>
            <person name="Submissions S."/>
        </authorList>
    </citation>
    <scope>NUCLEOTIDE SEQUENCE [LARGE SCALE GENOMIC DNA]</scope>
    <source>
        <strain evidence="2">CGMCC 1.6963</strain>
    </source>
</reference>
<gene>
    <name evidence="1" type="ORF">SAMN05216199_3490</name>
</gene>
<dbReference type="STRING" id="587636.SAMN05216199_3490"/>
<dbReference type="Proteomes" id="UP000199019">
    <property type="component" value="Unassembled WGS sequence"/>
</dbReference>
<evidence type="ECO:0008006" key="3">
    <source>
        <dbReference type="Google" id="ProtNLM"/>
    </source>
</evidence>
<name>A0A1H9X9M8_9MICO</name>